<dbReference type="InterPro" id="IPR006156">
    <property type="entry name" value="Dihydroneopterin_aldolase"/>
</dbReference>
<dbReference type="GO" id="GO:0046656">
    <property type="term" value="P:folic acid biosynthetic process"/>
    <property type="evidence" value="ECO:0007669"/>
    <property type="project" value="UniProtKB-KW"/>
</dbReference>
<dbReference type="Proteomes" id="UP000290172">
    <property type="component" value="Unassembled WGS sequence"/>
</dbReference>
<gene>
    <name evidence="9" type="ORF">CRV08_05190</name>
</gene>
<evidence type="ECO:0000313" key="10">
    <source>
        <dbReference type="Proteomes" id="UP000290172"/>
    </source>
</evidence>
<dbReference type="Pfam" id="PF02152">
    <property type="entry name" value="FolB"/>
    <property type="match status" value="1"/>
</dbReference>
<dbReference type="SMART" id="SM00905">
    <property type="entry name" value="FolB"/>
    <property type="match status" value="1"/>
</dbReference>
<evidence type="ECO:0000256" key="3">
    <source>
        <dbReference type="ARBA" id="ARBA00005708"/>
    </source>
</evidence>
<evidence type="ECO:0000256" key="6">
    <source>
        <dbReference type="ARBA" id="ARBA00023239"/>
    </source>
</evidence>
<evidence type="ECO:0000256" key="4">
    <source>
        <dbReference type="ARBA" id="ARBA00013043"/>
    </source>
</evidence>
<proteinExistence type="inferred from homology"/>
<feature type="domain" description="Dihydroneopterin aldolase/epimerase" evidence="8">
    <location>
        <begin position="3"/>
        <end position="104"/>
    </location>
</feature>
<dbReference type="EMBL" id="PDKJ01000004">
    <property type="protein sequence ID" value="RXJ68833.1"/>
    <property type="molecule type" value="Genomic_DNA"/>
</dbReference>
<keyword evidence="6" id="KW-0456">Lyase</keyword>
<name>A0A4Q0YF66_9BACT</name>
<keyword evidence="5" id="KW-0289">Folate biosynthesis</keyword>
<dbReference type="InterPro" id="IPR043133">
    <property type="entry name" value="GTP-CH-I_C/QueF"/>
</dbReference>
<dbReference type="GO" id="GO:0005737">
    <property type="term" value="C:cytoplasm"/>
    <property type="evidence" value="ECO:0007669"/>
    <property type="project" value="TreeGrafter"/>
</dbReference>
<evidence type="ECO:0000256" key="7">
    <source>
        <dbReference type="ARBA" id="ARBA00032903"/>
    </source>
</evidence>
<comment type="pathway">
    <text evidence="2">Cofactor biosynthesis; tetrahydrofolate biosynthesis; 2-amino-4-hydroxy-6-hydroxymethyl-7,8-dihydropteridine diphosphate from 7,8-dihydroneopterin triphosphate: step 3/4.</text>
</comment>
<evidence type="ECO:0000256" key="2">
    <source>
        <dbReference type="ARBA" id="ARBA00005013"/>
    </source>
</evidence>
<evidence type="ECO:0000313" key="9">
    <source>
        <dbReference type="EMBL" id="RXJ68833.1"/>
    </source>
</evidence>
<dbReference type="RefSeq" id="WP_128979796.1">
    <property type="nucleotide sequence ID" value="NZ_PDKJ01000004.1"/>
</dbReference>
<dbReference type="AlphaFoldDB" id="A0A4Q0YF66"/>
<protein>
    <recommendedName>
        <fullName evidence="4">dihydroneopterin aldolase</fullName>
        <ecNumber evidence="4">4.1.2.25</ecNumber>
    </recommendedName>
    <alternativeName>
        <fullName evidence="7">7,8-dihydroneopterin aldolase</fullName>
    </alternativeName>
</protein>
<sequence>MKISIENLTFYCIIGIFDFEREKEQKVILDISFKYNFKDSSNFIDYSSVVADIEAVMKEKKFKLIEEAIIYLDRFLKKNYEIKKVKIKISKPNILPNCRVSINNS</sequence>
<accession>A0A4Q0YF66</accession>
<dbReference type="NCBIfam" id="TIGR00526">
    <property type="entry name" value="folB_dom"/>
    <property type="match status" value="1"/>
</dbReference>
<dbReference type="Gene3D" id="3.30.1130.10">
    <property type="match status" value="1"/>
</dbReference>
<comment type="similarity">
    <text evidence="3">Belongs to the DHNA family.</text>
</comment>
<dbReference type="EC" id="4.1.2.25" evidence="4"/>
<dbReference type="PANTHER" id="PTHR42844:SF1">
    <property type="entry name" value="DIHYDRONEOPTERIN ALDOLASE 1-RELATED"/>
    <property type="match status" value="1"/>
</dbReference>
<dbReference type="SUPFAM" id="SSF55620">
    <property type="entry name" value="Tetrahydrobiopterin biosynthesis enzymes-like"/>
    <property type="match status" value="1"/>
</dbReference>
<dbReference type="PANTHER" id="PTHR42844">
    <property type="entry name" value="DIHYDRONEOPTERIN ALDOLASE 1-RELATED"/>
    <property type="match status" value="1"/>
</dbReference>
<evidence type="ECO:0000256" key="1">
    <source>
        <dbReference type="ARBA" id="ARBA00001353"/>
    </source>
</evidence>
<evidence type="ECO:0000259" key="8">
    <source>
        <dbReference type="SMART" id="SM00905"/>
    </source>
</evidence>
<organism evidence="9 10">
    <name type="scientific">Halarcobacter ebronensis</name>
    <dbReference type="NCBI Taxonomy" id="1462615"/>
    <lineage>
        <taxon>Bacteria</taxon>
        <taxon>Pseudomonadati</taxon>
        <taxon>Campylobacterota</taxon>
        <taxon>Epsilonproteobacteria</taxon>
        <taxon>Campylobacterales</taxon>
        <taxon>Arcobacteraceae</taxon>
        <taxon>Halarcobacter</taxon>
    </lineage>
</organism>
<dbReference type="InterPro" id="IPR006157">
    <property type="entry name" value="FolB_dom"/>
</dbReference>
<reference evidence="9 10" key="1">
    <citation type="submission" date="2017-10" db="EMBL/GenBank/DDBJ databases">
        <title>Genomics of the genus Arcobacter.</title>
        <authorList>
            <person name="Perez-Cataluna A."/>
            <person name="Figueras M.J."/>
        </authorList>
    </citation>
    <scope>NUCLEOTIDE SEQUENCE [LARGE SCALE GENOMIC DNA]</scope>
    <source>
        <strain evidence="9 10">CECT 8993</strain>
    </source>
</reference>
<dbReference type="GO" id="GO:0004150">
    <property type="term" value="F:dihydroneopterin aldolase activity"/>
    <property type="evidence" value="ECO:0007669"/>
    <property type="project" value="UniProtKB-EC"/>
</dbReference>
<comment type="caution">
    <text evidence="9">The sequence shown here is derived from an EMBL/GenBank/DDBJ whole genome shotgun (WGS) entry which is preliminary data.</text>
</comment>
<evidence type="ECO:0000256" key="5">
    <source>
        <dbReference type="ARBA" id="ARBA00022909"/>
    </source>
</evidence>
<comment type="catalytic activity">
    <reaction evidence="1">
        <text>7,8-dihydroneopterin = 6-hydroxymethyl-7,8-dihydropterin + glycolaldehyde</text>
        <dbReference type="Rhea" id="RHEA:10540"/>
        <dbReference type="ChEBI" id="CHEBI:17001"/>
        <dbReference type="ChEBI" id="CHEBI:17071"/>
        <dbReference type="ChEBI" id="CHEBI:44841"/>
        <dbReference type="EC" id="4.1.2.25"/>
    </reaction>
</comment>